<proteinExistence type="predicted"/>
<dbReference type="OrthoDB" id="2861623at2759"/>
<reference evidence="1" key="1">
    <citation type="submission" date="2018-04" db="EMBL/GenBank/DDBJ databases">
        <title>Whole genome sequencing of Hypsizygus marmoreus.</title>
        <authorList>
            <person name="Choi I.-G."/>
            <person name="Min B."/>
            <person name="Kim J.-G."/>
            <person name="Kim S."/>
            <person name="Oh Y.-L."/>
            <person name="Kong W.-S."/>
            <person name="Park H."/>
            <person name="Jeong J."/>
            <person name="Song E.-S."/>
        </authorList>
    </citation>
    <scope>NUCLEOTIDE SEQUENCE [LARGE SCALE GENOMIC DNA]</scope>
    <source>
        <strain evidence="1">51987-8</strain>
    </source>
</reference>
<dbReference type="InterPro" id="IPR008949">
    <property type="entry name" value="Isoprenoid_synthase_dom_sf"/>
</dbReference>
<dbReference type="Gene3D" id="1.10.600.10">
    <property type="entry name" value="Farnesyl Diphosphate Synthase"/>
    <property type="match status" value="1"/>
</dbReference>
<dbReference type="Pfam" id="PF19086">
    <property type="entry name" value="Terpene_syn_C_2"/>
    <property type="match status" value="1"/>
</dbReference>
<evidence type="ECO:0000313" key="1">
    <source>
        <dbReference type="EMBL" id="RDB21905.1"/>
    </source>
</evidence>
<organism evidence="1 2">
    <name type="scientific">Hypsizygus marmoreus</name>
    <name type="common">White beech mushroom</name>
    <name type="synonym">Agaricus marmoreus</name>
    <dbReference type="NCBI Taxonomy" id="39966"/>
    <lineage>
        <taxon>Eukaryota</taxon>
        <taxon>Fungi</taxon>
        <taxon>Dikarya</taxon>
        <taxon>Basidiomycota</taxon>
        <taxon>Agaricomycotina</taxon>
        <taxon>Agaricomycetes</taxon>
        <taxon>Agaricomycetidae</taxon>
        <taxon>Agaricales</taxon>
        <taxon>Tricholomatineae</taxon>
        <taxon>Lyophyllaceae</taxon>
        <taxon>Hypsizygus</taxon>
    </lineage>
</organism>
<dbReference type="Proteomes" id="UP000076154">
    <property type="component" value="Unassembled WGS sequence"/>
</dbReference>
<evidence type="ECO:0000313" key="2">
    <source>
        <dbReference type="Proteomes" id="UP000076154"/>
    </source>
</evidence>
<accession>A0A369JNF0</accession>
<comment type="caution">
    <text evidence="1">The sequence shown here is derived from an EMBL/GenBank/DDBJ whole genome shotgun (WGS) entry which is preliminary data.</text>
</comment>
<sequence length="385" mass="43336">MSPSYQLPDLLSLSRPFELRTNRSCRCVTIASESWLLSLKTPDFFDVLSESERRALSATKIGLLAALCFPGCDLPQLRFFTDFLSFLMLSAERILRARNVNESGWLDGDYEGGVDRLIYHELFQHLESQLKRLVSRAESTWNFRFAHSVHAYRSAQLQSIYNRVNNVLPELEAYLALRRDLCGLNMMLDLVEIAEDLTSPRVGDNTAEKLENLKQLAIDIIVCSLDVVAFNNDQAQGNRQNLIAILMTHRRLTIQGALNLAGTLIKDMFDSFGATERSLLDDLKPPTPPQTNLSGNVSLSSYLNWTSLTRTATPPTPPAILKSDMESDGEHALLCDLSSYIQVLKDCIVGSINWAYETELYFGKKGEEIRTFGWVFLNPSIQGEV</sequence>
<name>A0A369JNF0_HYPMA</name>
<dbReference type="AlphaFoldDB" id="A0A369JNF0"/>
<dbReference type="EMBL" id="LUEZ02000053">
    <property type="protein sequence ID" value="RDB21905.1"/>
    <property type="molecule type" value="Genomic_DNA"/>
</dbReference>
<gene>
    <name evidence="1" type="primary">COP3_0</name>
    <name evidence="1" type="ORF">Hypma_010849</name>
</gene>
<dbReference type="SUPFAM" id="SSF48576">
    <property type="entry name" value="Terpenoid synthases"/>
    <property type="match status" value="1"/>
</dbReference>
<keyword evidence="2" id="KW-1185">Reference proteome</keyword>
<dbReference type="InParanoid" id="A0A369JNF0"/>
<protein>
    <submittedName>
        <fullName evidence="1">Alpha-muurolene synthase</fullName>
    </submittedName>
</protein>